<dbReference type="PANTHER" id="PTHR39162:SF1">
    <property type="entry name" value="SPORULATION PROTEIN YTFJ"/>
    <property type="match status" value="1"/>
</dbReference>
<accession>G9WUB2</accession>
<sequence length="174" mass="18709">MANNNTKELIQELFQGMDGFVQSKTVVGEPIKLGDTVLIPLMEVSCGMASGAFVKENNKKGDGGAGAMNSKISPAAMLVIQNGRTKLIRVKNEDAFSKIIDMIPEAIDKITGGSRVSESAEEKGQEALDSMVQAEKKQKKEDKKYTVLSAGESGDVYADSAEDVIDIDLSDFEE</sequence>
<dbReference type="HOGENOM" id="CLU_115880_1_0_9"/>
<proteinExistence type="predicted"/>
<keyword evidence="2" id="KW-1185">Reference proteome</keyword>
<dbReference type="InterPro" id="IPR014229">
    <property type="entry name" value="Spore_YtfJ"/>
</dbReference>
<evidence type="ECO:0008006" key="3">
    <source>
        <dbReference type="Google" id="ProtNLM"/>
    </source>
</evidence>
<dbReference type="RefSeq" id="WP_009536501.1">
    <property type="nucleotide sequence ID" value="NZ_JH414504.1"/>
</dbReference>
<dbReference type="PANTHER" id="PTHR39162">
    <property type="entry name" value="GLL3345 PROTEIN"/>
    <property type="match status" value="1"/>
</dbReference>
<dbReference type="Proteomes" id="UP000003527">
    <property type="component" value="Unassembled WGS sequence"/>
</dbReference>
<reference evidence="1 2" key="1">
    <citation type="submission" date="2011-08" db="EMBL/GenBank/DDBJ databases">
        <title>The Genome Sequence of Oribacterium sp. ACB7.</title>
        <authorList>
            <consortium name="The Broad Institute Genome Sequencing Platform"/>
            <person name="Earl A."/>
            <person name="Ward D."/>
            <person name="Feldgarden M."/>
            <person name="Gevers D."/>
            <person name="Sizova M."/>
            <person name="Hazen A."/>
            <person name="Epstein S."/>
            <person name="Young S.K."/>
            <person name="Zeng Q."/>
            <person name="Gargeya S."/>
            <person name="Fitzgerald M."/>
            <person name="Haas B."/>
            <person name="Abouelleil A."/>
            <person name="Alvarado L."/>
            <person name="Arachchi H.M."/>
            <person name="Berlin A."/>
            <person name="Brown A."/>
            <person name="Chapman S.B."/>
            <person name="Chen Z."/>
            <person name="Dunbar C."/>
            <person name="Freedman E."/>
            <person name="Gearin G."/>
            <person name="Gellesch M."/>
            <person name="Goldberg J."/>
            <person name="Griggs A."/>
            <person name="Gujja S."/>
            <person name="Heiman D."/>
            <person name="Howarth C."/>
            <person name="Larson L."/>
            <person name="Lui A."/>
            <person name="MacDonald P.J.P."/>
            <person name="Montmayeur A."/>
            <person name="Murphy C."/>
            <person name="Neiman D."/>
            <person name="Pearson M."/>
            <person name="Priest M."/>
            <person name="Roberts A."/>
            <person name="Saif S."/>
            <person name="Shea T."/>
            <person name="Shenoy N."/>
            <person name="Sisk P."/>
            <person name="Stolte C."/>
            <person name="Sykes S."/>
            <person name="Wortman J."/>
            <person name="Nusbaum C."/>
            <person name="Birren B."/>
        </authorList>
    </citation>
    <scope>NUCLEOTIDE SEQUENCE [LARGE SCALE GENOMIC DNA]</scope>
    <source>
        <strain evidence="1 2">ACB7</strain>
    </source>
</reference>
<comment type="caution">
    <text evidence="1">The sequence shown here is derived from an EMBL/GenBank/DDBJ whole genome shotgun (WGS) entry which is preliminary data.</text>
</comment>
<evidence type="ECO:0000313" key="2">
    <source>
        <dbReference type="Proteomes" id="UP000003527"/>
    </source>
</evidence>
<dbReference type="EMBL" id="AFZD01000016">
    <property type="protein sequence ID" value="EHL12315.1"/>
    <property type="molecule type" value="Genomic_DNA"/>
</dbReference>
<gene>
    <name evidence="1" type="ORF">HMPREF9624_00622</name>
</gene>
<dbReference type="PATRIC" id="fig|796944.3.peg.1333"/>
<dbReference type="PIRSF" id="PIRSF021377">
    <property type="entry name" value="YtfJ"/>
    <property type="match status" value="1"/>
</dbReference>
<dbReference type="Pfam" id="PF09579">
    <property type="entry name" value="Spore_YtfJ"/>
    <property type="match status" value="1"/>
</dbReference>
<dbReference type="AlphaFoldDB" id="G9WUB2"/>
<protein>
    <recommendedName>
        <fullName evidence="3">Sporulation protein YtfJ</fullName>
    </recommendedName>
</protein>
<organism evidence="1 2">
    <name type="scientific">Oribacterium asaccharolyticum ACB7</name>
    <dbReference type="NCBI Taxonomy" id="796944"/>
    <lineage>
        <taxon>Bacteria</taxon>
        <taxon>Bacillati</taxon>
        <taxon>Bacillota</taxon>
        <taxon>Clostridia</taxon>
        <taxon>Lachnospirales</taxon>
        <taxon>Lachnospiraceae</taxon>
        <taxon>Oribacterium</taxon>
    </lineage>
</organism>
<evidence type="ECO:0000313" key="1">
    <source>
        <dbReference type="EMBL" id="EHL12315.1"/>
    </source>
</evidence>
<name>G9WUB2_9FIRM</name>